<name>A0ABQ6P766_9SPHN</name>
<feature type="domain" description="Nitroreductase" evidence="3">
    <location>
        <begin position="75"/>
        <end position="160"/>
    </location>
</feature>
<evidence type="ECO:0000313" key="5">
    <source>
        <dbReference type="Proteomes" id="UP001187221"/>
    </source>
</evidence>
<dbReference type="PANTHER" id="PTHR43673:SF10">
    <property type="entry name" value="NADH DEHYDROGENASE_NAD(P)H NITROREDUCTASE XCC3605-RELATED"/>
    <property type="match status" value="1"/>
</dbReference>
<dbReference type="Proteomes" id="UP001187221">
    <property type="component" value="Unassembled WGS sequence"/>
</dbReference>
<comment type="similarity">
    <text evidence="1">Belongs to the nitroreductase family.</text>
</comment>
<sequence>MTTRTADPRILPAIVDRWSPRSFDGQPVPAQDLATIFEAAGLAPSAFNFQPWRFLYAVKGDAHWDAFLDILIPFNQGWAASAGALVFIISTETSTAPDGTTSPLYSHSFDAGAAWALLALQATALGYQTHGMTGIDFDKARSVLGIPEGWRVEAATVIGKLDSADKLPDFLAAREHPGTRKPVAEVAVAGPFAALPA</sequence>
<evidence type="ECO:0000259" key="3">
    <source>
        <dbReference type="Pfam" id="PF00881"/>
    </source>
</evidence>
<dbReference type="CDD" id="cd02138">
    <property type="entry name" value="TdsD-like"/>
    <property type="match status" value="1"/>
</dbReference>
<protein>
    <submittedName>
        <fullName evidence="4">Nitroreductase family protein</fullName>
    </submittedName>
</protein>
<organism evidence="4 5">
    <name type="scientific">Novosphingobium pituita</name>
    <dbReference type="NCBI Taxonomy" id="3056842"/>
    <lineage>
        <taxon>Bacteria</taxon>
        <taxon>Pseudomonadati</taxon>
        <taxon>Pseudomonadota</taxon>
        <taxon>Alphaproteobacteria</taxon>
        <taxon>Sphingomonadales</taxon>
        <taxon>Sphingomonadaceae</taxon>
        <taxon>Novosphingobium</taxon>
    </lineage>
</organism>
<dbReference type="InterPro" id="IPR000415">
    <property type="entry name" value="Nitroreductase-like"/>
</dbReference>
<evidence type="ECO:0000256" key="1">
    <source>
        <dbReference type="ARBA" id="ARBA00007118"/>
    </source>
</evidence>
<dbReference type="SUPFAM" id="SSF55469">
    <property type="entry name" value="FMN-dependent nitroreductase-like"/>
    <property type="match status" value="1"/>
</dbReference>
<dbReference type="RefSeq" id="WP_317974236.1">
    <property type="nucleotide sequence ID" value="NZ_BTFW01000001.1"/>
</dbReference>
<gene>
    <name evidence="4" type="ORF">NUTIK01_12160</name>
</gene>
<evidence type="ECO:0000313" key="4">
    <source>
        <dbReference type="EMBL" id="GMM60439.1"/>
    </source>
</evidence>
<proteinExistence type="inferred from homology"/>
<keyword evidence="2" id="KW-0560">Oxidoreductase</keyword>
<dbReference type="Pfam" id="PF00881">
    <property type="entry name" value="Nitroreductase"/>
    <property type="match status" value="2"/>
</dbReference>
<accession>A0ABQ6P766</accession>
<feature type="domain" description="Nitroreductase" evidence="3">
    <location>
        <begin position="14"/>
        <end position="59"/>
    </location>
</feature>
<evidence type="ECO:0000256" key="2">
    <source>
        <dbReference type="ARBA" id="ARBA00023002"/>
    </source>
</evidence>
<comment type="caution">
    <text evidence="4">The sequence shown here is derived from an EMBL/GenBank/DDBJ whole genome shotgun (WGS) entry which is preliminary data.</text>
</comment>
<dbReference type="InterPro" id="IPR029479">
    <property type="entry name" value="Nitroreductase"/>
</dbReference>
<keyword evidence="5" id="KW-1185">Reference proteome</keyword>
<dbReference type="Gene3D" id="3.40.109.10">
    <property type="entry name" value="NADH Oxidase"/>
    <property type="match status" value="1"/>
</dbReference>
<reference evidence="4 5" key="1">
    <citation type="submission" date="2023-06" db="EMBL/GenBank/DDBJ databases">
        <title>Draft genome sequence of Novosphingobium sp. strain IK01.</title>
        <authorList>
            <person name="Hatamoto M."/>
            <person name="Ikarashi T."/>
            <person name="Yamaguchi T."/>
        </authorList>
    </citation>
    <scope>NUCLEOTIDE SEQUENCE [LARGE SCALE GENOMIC DNA]</scope>
    <source>
        <strain evidence="4 5">IK01</strain>
    </source>
</reference>
<dbReference type="EMBL" id="BTFW01000001">
    <property type="protein sequence ID" value="GMM60439.1"/>
    <property type="molecule type" value="Genomic_DNA"/>
</dbReference>
<dbReference type="PANTHER" id="PTHR43673">
    <property type="entry name" value="NAD(P)H NITROREDUCTASE YDGI-RELATED"/>
    <property type="match status" value="1"/>
</dbReference>